<dbReference type="EMBL" id="MT143652">
    <property type="protein sequence ID" value="QJA99469.1"/>
    <property type="molecule type" value="Genomic_DNA"/>
</dbReference>
<proteinExistence type="predicted"/>
<reference evidence="1" key="1">
    <citation type="submission" date="2020-03" db="EMBL/GenBank/DDBJ databases">
        <title>The deep terrestrial virosphere.</title>
        <authorList>
            <person name="Holmfeldt K."/>
            <person name="Nilsson E."/>
            <person name="Simone D."/>
            <person name="Lopez-Fernandez M."/>
            <person name="Wu X."/>
            <person name="de Brujin I."/>
            <person name="Lundin D."/>
            <person name="Andersson A."/>
            <person name="Bertilsson S."/>
            <person name="Dopson M."/>
        </authorList>
    </citation>
    <scope>NUCLEOTIDE SEQUENCE</scope>
    <source>
        <strain evidence="1">MM171A00992</strain>
    </source>
</reference>
<sequence>MNKALVALAMMALASPVLADDDSIVVPNLTTLPFVVNNAGDMTSGYFKNWGSLSAENGTFTSASNRAVDQLHAHKCAVHFGIVRNAAGRIDPKDGIVTIACMQQDGAVVATDVPGALVDSTGGIGLKTSDVGDKALLLVQSAIRIPLVSE</sequence>
<protein>
    <submittedName>
        <fullName evidence="1">Uncharacterized protein</fullName>
    </submittedName>
</protein>
<dbReference type="AlphaFoldDB" id="A0A6M3LZX3"/>
<organism evidence="1">
    <name type="scientific">viral metagenome</name>
    <dbReference type="NCBI Taxonomy" id="1070528"/>
    <lineage>
        <taxon>unclassified sequences</taxon>
        <taxon>metagenomes</taxon>
        <taxon>organismal metagenomes</taxon>
    </lineage>
</organism>
<accession>A0A6M3LZX3</accession>
<name>A0A6M3LZX3_9ZZZZ</name>
<gene>
    <name evidence="1" type="ORF">MM171A00992_0014</name>
</gene>
<evidence type="ECO:0000313" key="1">
    <source>
        <dbReference type="EMBL" id="QJA99469.1"/>
    </source>
</evidence>